<dbReference type="PANTHER" id="PTHR43033">
    <property type="entry name" value="TRNA(ILE)-LYSIDINE SYNTHASE-RELATED"/>
    <property type="match status" value="1"/>
</dbReference>
<dbReference type="AlphaFoldDB" id="A0A418M6Y6"/>
<feature type="domain" description="Lysidine-tRNA(Ile) synthetase C-terminal" evidence="9">
    <location>
        <begin position="369"/>
        <end position="441"/>
    </location>
</feature>
<dbReference type="RefSeq" id="WP_119669423.1">
    <property type="nucleotide sequence ID" value="NZ_QXED01000005.1"/>
</dbReference>
<reference evidence="10 11" key="1">
    <citation type="submission" date="2018-08" db="EMBL/GenBank/DDBJ databases">
        <title>Fibrisoma montanum sp. nov., isolated from Danxia mountain soil.</title>
        <authorList>
            <person name="Huang Y."/>
        </authorList>
    </citation>
    <scope>NUCLEOTIDE SEQUENCE [LARGE SCALE GENOMIC DNA]</scope>
    <source>
        <strain evidence="10 11">HYT19</strain>
    </source>
</reference>
<evidence type="ECO:0000256" key="2">
    <source>
        <dbReference type="ARBA" id="ARBA00022490"/>
    </source>
</evidence>
<evidence type="ECO:0000259" key="9">
    <source>
        <dbReference type="SMART" id="SM00977"/>
    </source>
</evidence>
<gene>
    <name evidence="8 10" type="primary">tilS</name>
    <name evidence="10" type="ORF">DYU11_19750</name>
</gene>
<evidence type="ECO:0000256" key="3">
    <source>
        <dbReference type="ARBA" id="ARBA00022598"/>
    </source>
</evidence>
<dbReference type="OrthoDB" id="9807403at2"/>
<dbReference type="Gene3D" id="3.40.50.620">
    <property type="entry name" value="HUPs"/>
    <property type="match status" value="1"/>
</dbReference>
<dbReference type="InterPro" id="IPR011063">
    <property type="entry name" value="TilS/TtcA_N"/>
</dbReference>
<dbReference type="GO" id="GO:0005737">
    <property type="term" value="C:cytoplasm"/>
    <property type="evidence" value="ECO:0007669"/>
    <property type="project" value="UniProtKB-SubCell"/>
</dbReference>
<dbReference type="HAMAP" id="MF_01161">
    <property type="entry name" value="tRNA_Ile_lys_synt"/>
    <property type="match status" value="1"/>
</dbReference>
<dbReference type="SMART" id="SM00977">
    <property type="entry name" value="TilS_C"/>
    <property type="match status" value="1"/>
</dbReference>
<evidence type="ECO:0000313" key="11">
    <source>
        <dbReference type="Proteomes" id="UP000283523"/>
    </source>
</evidence>
<dbReference type="InterPro" id="IPR012796">
    <property type="entry name" value="Lysidine-tRNA-synth_C"/>
</dbReference>
<dbReference type="Pfam" id="PF11734">
    <property type="entry name" value="TilS_C"/>
    <property type="match status" value="1"/>
</dbReference>
<dbReference type="GO" id="GO:0032267">
    <property type="term" value="F:tRNA(Ile)-lysidine synthase activity"/>
    <property type="evidence" value="ECO:0007669"/>
    <property type="project" value="UniProtKB-EC"/>
</dbReference>
<keyword evidence="5 8" id="KW-0547">Nucleotide-binding</keyword>
<evidence type="ECO:0000256" key="1">
    <source>
        <dbReference type="ARBA" id="ARBA00004496"/>
    </source>
</evidence>
<protein>
    <recommendedName>
        <fullName evidence="8">tRNA(Ile)-lysidine synthase</fullName>
        <ecNumber evidence="8">6.3.4.19</ecNumber>
    </recommendedName>
    <alternativeName>
        <fullName evidence="8">tRNA(Ile)-2-lysyl-cytidine synthase</fullName>
    </alternativeName>
    <alternativeName>
        <fullName evidence="8">tRNA(Ile)-lysidine synthetase</fullName>
    </alternativeName>
</protein>
<evidence type="ECO:0000256" key="5">
    <source>
        <dbReference type="ARBA" id="ARBA00022741"/>
    </source>
</evidence>
<dbReference type="EMBL" id="QXED01000005">
    <property type="protein sequence ID" value="RIV21632.1"/>
    <property type="molecule type" value="Genomic_DNA"/>
</dbReference>
<name>A0A418M6Y6_9BACT</name>
<evidence type="ECO:0000256" key="6">
    <source>
        <dbReference type="ARBA" id="ARBA00022840"/>
    </source>
</evidence>
<evidence type="ECO:0000256" key="8">
    <source>
        <dbReference type="HAMAP-Rule" id="MF_01161"/>
    </source>
</evidence>
<dbReference type="SUPFAM" id="SSF52402">
    <property type="entry name" value="Adenine nucleotide alpha hydrolases-like"/>
    <property type="match status" value="1"/>
</dbReference>
<dbReference type="SUPFAM" id="SSF56037">
    <property type="entry name" value="PheT/TilS domain"/>
    <property type="match status" value="1"/>
</dbReference>
<keyword evidence="2 8" id="KW-0963">Cytoplasm</keyword>
<dbReference type="CDD" id="cd01992">
    <property type="entry name" value="TilS_N"/>
    <property type="match status" value="1"/>
</dbReference>
<dbReference type="NCBIfam" id="TIGR02432">
    <property type="entry name" value="lysidine_TilS_N"/>
    <property type="match status" value="1"/>
</dbReference>
<comment type="function">
    <text evidence="8">Ligates lysine onto the cytidine present at position 34 of the AUA codon-specific tRNA(Ile) that contains the anticodon CAU, in an ATP-dependent manner. Cytidine is converted to lysidine, thus changing the amino acid specificity of the tRNA from methionine to isoleucine.</text>
</comment>
<accession>A0A418M6Y6</accession>
<evidence type="ECO:0000313" key="10">
    <source>
        <dbReference type="EMBL" id="RIV21632.1"/>
    </source>
</evidence>
<proteinExistence type="inferred from homology"/>
<dbReference type="Pfam" id="PF01171">
    <property type="entry name" value="ATP_bind_3"/>
    <property type="match status" value="1"/>
</dbReference>
<keyword evidence="4 8" id="KW-0819">tRNA processing</keyword>
<comment type="domain">
    <text evidence="8">The N-terminal region contains the highly conserved SGGXDS motif, predicted to be a P-loop motif involved in ATP binding.</text>
</comment>
<dbReference type="EC" id="6.3.4.19" evidence="8"/>
<comment type="similarity">
    <text evidence="8">Belongs to the tRNA(Ile)-lysidine synthase family.</text>
</comment>
<comment type="caution">
    <text evidence="10">The sequence shown here is derived from an EMBL/GenBank/DDBJ whole genome shotgun (WGS) entry which is preliminary data.</text>
</comment>
<comment type="catalytic activity">
    <reaction evidence="7 8">
        <text>cytidine(34) in tRNA(Ile2) + L-lysine + ATP = lysidine(34) in tRNA(Ile2) + AMP + diphosphate + H(+)</text>
        <dbReference type="Rhea" id="RHEA:43744"/>
        <dbReference type="Rhea" id="RHEA-COMP:10625"/>
        <dbReference type="Rhea" id="RHEA-COMP:10670"/>
        <dbReference type="ChEBI" id="CHEBI:15378"/>
        <dbReference type="ChEBI" id="CHEBI:30616"/>
        <dbReference type="ChEBI" id="CHEBI:32551"/>
        <dbReference type="ChEBI" id="CHEBI:33019"/>
        <dbReference type="ChEBI" id="CHEBI:82748"/>
        <dbReference type="ChEBI" id="CHEBI:83665"/>
        <dbReference type="ChEBI" id="CHEBI:456215"/>
        <dbReference type="EC" id="6.3.4.19"/>
    </reaction>
</comment>
<dbReference type="InterPro" id="IPR014729">
    <property type="entry name" value="Rossmann-like_a/b/a_fold"/>
</dbReference>
<dbReference type="PANTHER" id="PTHR43033:SF1">
    <property type="entry name" value="TRNA(ILE)-LYSIDINE SYNTHASE-RELATED"/>
    <property type="match status" value="1"/>
</dbReference>
<keyword evidence="11" id="KW-1185">Reference proteome</keyword>
<dbReference type="Proteomes" id="UP000283523">
    <property type="component" value="Unassembled WGS sequence"/>
</dbReference>
<dbReference type="InterPro" id="IPR012795">
    <property type="entry name" value="tRNA_Ile_lys_synt_N"/>
</dbReference>
<feature type="binding site" evidence="8">
    <location>
        <begin position="27"/>
        <end position="32"/>
    </location>
    <ligand>
        <name>ATP</name>
        <dbReference type="ChEBI" id="CHEBI:30616"/>
    </ligand>
</feature>
<keyword evidence="6 8" id="KW-0067">ATP-binding</keyword>
<evidence type="ECO:0000256" key="7">
    <source>
        <dbReference type="ARBA" id="ARBA00048539"/>
    </source>
</evidence>
<evidence type="ECO:0000256" key="4">
    <source>
        <dbReference type="ARBA" id="ARBA00022694"/>
    </source>
</evidence>
<dbReference type="GO" id="GO:0006400">
    <property type="term" value="P:tRNA modification"/>
    <property type="evidence" value="ECO:0007669"/>
    <property type="project" value="UniProtKB-UniRule"/>
</dbReference>
<keyword evidence="3 8" id="KW-0436">Ligase</keyword>
<comment type="subcellular location">
    <subcellularLocation>
        <location evidence="1 8">Cytoplasm</location>
    </subcellularLocation>
</comment>
<organism evidence="10 11">
    <name type="scientific">Fibrisoma montanum</name>
    <dbReference type="NCBI Taxonomy" id="2305895"/>
    <lineage>
        <taxon>Bacteria</taxon>
        <taxon>Pseudomonadati</taxon>
        <taxon>Bacteroidota</taxon>
        <taxon>Cytophagia</taxon>
        <taxon>Cytophagales</taxon>
        <taxon>Spirosomataceae</taxon>
        <taxon>Fibrisoma</taxon>
    </lineage>
</organism>
<dbReference type="InterPro" id="IPR012094">
    <property type="entry name" value="tRNA_Ile_lys_synt"/>
</dbReference>
<dbReference type="NCBIfam" id="TIGR02433">
    <property type="entry name" value="lysidine_TilS_C"/>
    <property type="match status" value="1"/>
</dbReference>
<dbReference type="GO" id="GO:0005524">
    <property type="term" value="F:ATP binding"/>
    <property type="evidence" value="ECO:0007669"/>
    <property type="project" value="UniProtKB-UniRule"/>
</dbReference>
<sequence length="445" mass="50474">MLERNFLEFINGNRLFGSADRVLLAVSGGLDSVVMTHLFHQIRQPFAIAHVNFGLRGDESDADAHFVQNKAREYGVPFHLTRFDTTAEADQRGISIQMAARDLRYDWFAQLVQQEGYACVATAHHQNDVLETLLLNLVRGTGLAGLHGIAVRQNTVVRPLLFVTRDELETYAREQGLHWREDRSNAEDTYARNRLRHHVVPVLESLNPGLLHTVPHTVGRLRAAETLMREELERSWQAVADRRDDRILLKADALLNLTEPDFRLAEWLKPYGFSADQSARMGQALRNQPGQIFQSATYRITHERDGLLITPLSASLAYSLTVEALPDGPVDVAGQFSLAFAVFDRPADFRPPADAATACFDADRLRWPLTVRPWQQGDRFRPLGLNGHKLVSDLLTDQKVSRPDRERTAVLLSDNQIAWVIGRRLDHRFRVTTETKRIMLVTIRS</sequence>